<dbReference type="Proteomes" id="UP000299102">
    <property type="component" value="Unassembled WGS sequence"/>
</dbReference>
<evidence type="ECO:0000313" key="3">
    <source>
        <dbReference type="Proteomes" id="UP000299102"/>
    </source>
</evidence>
<sequence length="92" mass="10738">MDSRLIDTHTHSRAHRDRPHPPFRRPTQFHKGARRRAITSTAYACWRPQNIQRLTISRHIETRVGSVPPEMKPGFIPARVPAARCRRPANER</sequence>
<evidence type="ECO:0000256" key="1">
    <source>
        <dbReference type="SAM" id="MobiDB-lite"/>
    </source>
</evidence>
<protein>
    <submittedName>
        <fullName evidence="2">Uncharacterized protein</fullName>
    </submittedName>
</protein>
<name>A0A4C1UMW4_EUMVA</name>
<reference evidence="2 3" key="1">
    <citation type="journal article" date="2019" name="Commun. Biol.">
        <title>The bagworm genome reveals a unique fibroin gene that provides high tensile strength.</title>
        <authorList>
            <person name="Kono N."/>
            <person name="Nakamura H."/>
            <person name="Ohtoshi R."/>
            <person name="Tomita M."/>
            <person name="Numata K."/>
            <person name="Arakawa K."/>
        </authorList>
    </citation>
    <scope>NUCLEOTIDE SEQUENCE [LARGE SCALE GENOMIC DNA]</scope>
</reference>
<accession>A0A4C1UMW4</accession>
<dbReference type="EMBL" id="BGZK01000198">
    <property type="protein sequence ID" value="GBP27755.1"/>
    <property type="molecule type" value="Genomic_DNA"/>
</dbReference>
<organism evidence="2 3">
    <name type="scientific">Eumeta variegata</name>
    <name type="common">Bagworm moth</name>
    <name type="synonym">Eumeta japonica</name>
    <dbReference type="NCBI Taxonomy" id="151549"/>
    <lineage>
        <taxon>Eukaryota</taxon>
        <taxon>Metazoa</taxon>
        <taxon>Ecdysozoa</taxon>
        <taxon>Arthropoda</taxon>
        <taxon>Hexapoda</taxon>
        <taxon>Insecta</taxon>
        <taxon>Pterygota</taxon>
        <taxon>Neoptera</taxon>
        <taxon>Endopterygota</taxon>
        <taxon>Lepidoptera</taxon>
        <taxon>Glossata</taxon>
        <taxon>Ditrysia</taxon>
        <taxon>Tineoidea</taxon>
        <taxon>Psychidae</taxon>
        <taxon>Oiketicinae</taxon>
        <taxon>Eumeta</taxon>
    </lineage>
</organism>
<gene>
    <name evidence="2" type="ORF">EVAR_82804_1</name>
</gene>
<evidence type="ECO:0000313" key="2">
    <source>
        <dbReference type="EMBL" id="GBP27755.1"/>
    </source>
</evidence>
<feature type="compositionally biased region" description="Basic residues" evidence="1">
    <location>
        <begin position="11"/>
        <end position="33"/>
    </location>
</feature>
<proteinExistence type="predicted"/>
<dbReference type="AlphaFoldDB" id="A0A4C1UMW4"/>
<keyword evidence="3" id="KW-1185">Reference proteome</keyword>
<feature type="compositionally biased region" description="Basic and acidic residues" evidence="1">
    <location>
        <begin position="1"/>
        <end position="10"/>
    </location>
</feature>
<comment type="caution">
    <text evidence="2">The sequence shown here is derived from an EMBL/GenBank/DDBJ whole genome shotgun (WGS) entry which is preliminary data.</text>
</comment>
<feature type="region of interest" description="Disordered" evidence="1">
    <location>
        <begin position="1"/>
        <end position="33"/>
    </location>
</feature>